<evidence type="ECO:0000256" key="1">
    <source>
        <dbReference type="SAM" id="SignalP"/>
    </source>
</evidence>
<evidence type="ECO:0000313" key="3">
    <source>
        <dbReference type="EMBL" id="QQD19344.1"/>
    </source>
</evidence>
<dbReference type="SUPFAM" id="SSF55961">
    <property type="entry name" value="Bet v1-like"/>
    <property type="match status" value="1"/>
</dbReference>
<dbReference type="AlphaFoldDB" id="A0A7T4R2P0"/>
<evidence type="ECO:0000259" key="2">
    <source>
        <dbReference type="PROSITE" id="PS50848"/>
    </source>
</evidence>
<keyword evidence="1" id="KW-0732">Signal</keyword>
<dbReference type="PANTHER" id="PTHR19308:SF14">
    <property type="entry name" value="START DOMAIN-CONTAINING PROTEIN"/>
    <property type="match status" value="1"/>
</dbReference>
<dbReference type="PANTHER" id="PTHR19308">
    <property type="entry name" value="PHOSPHATIDYLCHOLINE TRANSFER PROTEIN"/>
    <property type="match status" value="1"/>
</dbReference>
<feature type="domain" description="START" evidence="2">
    <location>
        <begin position="38"/>
        <end position="223"/>
    </location>
</feature>
<dbReference type="InterPro" id="IPR028347">
    <property type="entry name" value="START_dom_prot"/>
</dbReference>
<dbReference type="GO" id="GO:0005737">
    <property type="term" value="C:cytoplasm"/>
    <property type="evidence" value="ECO:0007669"/>
    <property type="project" value="UniProtKB-ARBA"/>
</dbReference>
<keyword evidence="4" id="KW-1185">Reference proteome</keyword>
<dbReference type="Gene3D" id="3.30.530.20">
    <property type="match status" value="1"/>
</dbReference>
<accession>A0A7T4R2P0</accession>
<dbReference type="PIRSF" id="PIRSF039033">
    <property type="entry name" value="START_dom"/>
    <property type="match status" value="1"/>
</dbReference>
<dbReference type="KEGG" id="snan:I6N98_05680"/>
<dbReference type="InterPro" id="IPR051213">
    <property type="entry name" value="START_lipid_transfer"/>
</dbReference>
<dbReference type="PROSITE" id="PS50848">
    <property type="entry name" value="START"/>
    <property type="match status" value="1"/>
</dbReference>
<dbReference type="Pfam" id="PF01852">
    <property type="entry name" value="START"/>
    <property type="match status" value="1"/>
</dbReference>
<reference evidence="3 4" key="1">
    <citation type="submission" date="2020-12" db="EMBL/GenBank/DDBJ databases">
        <authorList>
            <person name="Shan Y."/>
        </authorList>
    </citation>
    <scope>NUCLEOTIDE SEQUENCE [LARGE SCALE GENOMIC DNA]</scope>
    <source>
        <strain evidence="4">csc3.9</strain>
    </source>
</reference>
<proteinExistence type="predicted"/>
<dbReference type="GO" id="GO:0008289">
    <property type="term" value="F:lipid binding"/>
    <property type="evidence" value="ECO:0007669"/>
    <property type="project" value="InterPro"/>
</dbReference>
<evidence type="ECO:0000313" key="4">
    <source>
        <dbReference type="Proteomes" id="UP000596063"/>
    </source>
</evidence>
<dbReference type="InterPro" id="IPR002913">
    <property type="entry name" value="START_lipid-bd_dom"/>
</dbReference>
<feature type="signal peptide" evidence="1">
    <location>
        <begin position="1"/>
        <end position="33"/>
    </location>
</feature>
<protein>
    <submittedName>
        <fullName evidence="3">START domain-containing protein</fullName>
    </submittedName>
</protein>
<dbReference type="EMBL" id="CP066167">
    <property type="protein sequence ID" value="QQD19344.1"/>
    <property type="molecule type" value="Genomic_DNA"/>
</dbReference>
<feature type="chain" id="PRO_5032919281" evidence="1">
    <location>
        <begin position="34"/>
        <end position="233"/>
    </location>
</feature>
<dbReference type="InterPro" id="IPR023393">
    <property type="entry name" value="START-like_dom_sf"/>
</dbReference>
<gene>
    <name evidence="3" type="ORF">I6N98_05680</name>
</gene>
<name>A0A7T4R2P0_9GAMM</name>
<dbReference type="CDD" id="cd08876">
    <property type="entry name" value="START_1"/>
    <property type="match status" value="1"/>
</dbReference>
<dbReference type="Proteomes" id="UP000596063">
    <property type="component" value="Chromosome"/>
</dbReference>
<sequence>MKSFMLINVLRLFIGPACLASAILWLFSGAALAGGDDWRLEKDKDGVEVYMRDVEGSDYRAFRGVAIVPGELNQVMAVLDDTGNFSTWMHNCKQALLLEKRNLLDRVQYLQLDFPWPATDREMILRNQISQDIDSRVVTIELSLTAPEALSPGAQERLPAAGDHQRVAGALGRYVLTPLSESETRVEYEMVLDPGGALPAGLVNSQLVDNPYETLRALRKQVQLPRYQHFNPF</sequence>
<organism evidence="3 4">
    <name type="scientific">Spongiibacter nanhainus</name>
    <dbReference type="NCBI Taxonomy" id="2794344"/>
    <lineage>
        <taxon>Bacteria</taxon>
        <taxon>Pseudomonadati</taxon>
        <taxon>Pseudomonadota</taxon>
        <taxon>Gammaproteobacteria</taxon>
        <taxon>Cellvibrionales</taxon>
        <taxon>Spongiibacteraceae</taxon>
        <taxon>Spongiibacter</taxon>
    </lineage>
</organism>
<dbReference type="RefSeq" id="WP_198570829.1">
    <property type="nucleotide sequence ID" value="NZ_CP066167.1"/>
</dbReference>